<dbReference type="GO" id="GO:0003677">
    <property type="term" value="F:DNA binding"/>
    <property type="evidence" value="ECO:0007669"/>
    <property type="project" value="InterPro"/>
</dbReference>
<evidence type="ECO:0000256" key="1">
    <source>
        <dbReference type="SAM" id="Coils"/>
    </source>
</evidence>
<feature type="domain" description="Transposase IS116/IS110/IS902 C-terminal" evidence="3">
    <location>
        <begin position="204"/>
        <end position="289"/>
    </location>
</feature>
<reference evidence="4 5" key="1">
    <citation type="submission" date="2019-07" db="EMBL/GenBank/DDBJ databases">
        <title>Whole genome shotgun sequence of Cyclobacterium qasimii NBRC 106168.</title>
        <authorList>
            <person name="Hosoyama A."/>
            <person name="Uohara A."/>
            <person name="Ohji S."/>
            <person name="Ichikawa N."/>
        </authorList>
    </citation>
    <scope>NUCLEOTIDE SEQUENCE [LARGE SCALE GENOMIC DNA]</scope>
    <source>
        <strain evidence="4 5">NBRC 106168</strain>
    </source>
</reference>
<keyword evidence="1" id="KW-0175">Coiled coil</keyword>
<evidence type="ECO:0000313" key="4">
    <source>
        <dbReference type="EMBL" id="GEO24214.1"/>
    </source>
</evidence>
<name>A0A512CJ14_9BACT</name>
<dbReference type="PANTHER" id="PTHR33055">
    <property type="entry name" value="TRANSPOSASE FOR INSERTION SEQUENCE ELEMENT IS1111A"/>
    <property type="match status" value="1"/>
</dbReference>
<dbReference type="AlphaFoldDB" id="A0A512CJ14"/>
<gene>
    <name evidence="4" type="ORF">CQA01_47480</name>
</gene>
<keyword evidence="5" id="KW-1185">Reference proteome</keyword>
<dbReference type="GO" id="GO:0006313">
    <property type="term" value="P:DNA transposition"/>
    <property type="evidence" value="ECO:0007669"/>
    <property type="project" value="InterPro"/>
</dbReference>
<comment type="caution">
    <text evidence="4">The sequence shown here is derived from an EMBL/GenBank/DDBJ whole genome shotgun (WGS) entry which is preliminary data.</text>
</comment>
<dbReference type="Pfam" id="PF01548">
    <property type="entry name" value="DEDD_Tnp_IS110"/>
    <property type="match status" value="1"/>
</dbReference>
<proteinExistence type="predicted"/>
<dbReference type="EMBL" id="BJYV01000058">
    <property type="protein sequence ID" value="GEO24214.1"/>
    <property type="molecule type" value="Genomic_DNA"/>
</dbReference>
<dbReference type="Proteomes" id="UP000321301">
    <property type="component" value="Unassembled WGS sequence"/>
</dbReference>
<evidence type="ECO:0000313" key="5">
    <source>
        <dbReference type="Proteomes" id="UP000321301"/>
    </source>
</evidence>
<feature type="coiled-coil region" evidence="1">
    <location>
        <begin position="175"/>
        <end position="202"/>
    </location>
</feature>
<sequence length="331" mass="38337">MKFRAFIGIDVSKSTIDIHLRNAGRHSVFVNDLEGFEVMVEWLMDILGQVCPEEMMFGMEHTGLYSELLISFLNDHNFPFTVLPGLEVKKSMGIRRGKSDKADSKDIAEYIYEKREKIKLFRMPSRNLEPIRKLASYRERLVKERTAFKTRLGEYQKVYGKESYEIYTESHKQIIACLDKQIKGMEAEMERLIKDDQEMLRQYQLVKSVKGIGPQTAIMMIVLTKAFTAFPDWRKFASYAGIAPFPNQSGTYMGKTRTSKLANKRIKALLTMCAGVAVQYNPEMRLYYEQRVNEGKNKMSTMNIIRNKLVSRIFAVIERGTPYVETMKYAA</sequence>
<protein>
    <submittedName>
        <fullName evidence="4">IS110 family transposase</fullName>
    </submittedName>
</protein>
<dbReference type="InterPro" id="IPR002525">
    <property type="entry name" value="Transp_IS110-like_N"/>
</dbReference>
<feature type="domain" description="Transposase IS110-like N-terminal" evidence="2">
    <location>
        <begin position="7"/>
        <end position="152"/>
    </location>
</feature>
<dbReference type="NCBIfam" id="NF033542">
    <property type="entry name" value="transpos_IS110"/>
    <property type="match status" value="1"/>
</dbReference>
<evidence type="ECO:0000259" key="2">
    <source>
        <dbReference type="Pfam" id="PF01548"/>
    </source>
</evidence>
<dbReference type="InterPro" id="IPR047650">
    <property type="entry name" value="Transpos_IS110"/>
</dbReference>
<dbReference type="InterPro" id="IPR003346">
    <property type="entry name" value="Transposase_20"/>
</dbReference>
<evidence type="ECO:0000259" key="3">
    <source>
        <dbReference type="Pfam" id="PF02371"/>
    </source>
</evidence>
<dbReference type="PANTHER" id="PTHR33055:SF3">
    <property type="entry name" value="PUTATIVE TRANSPOSASE FOR IS117-RELATED"/>
    <property type="match status" value="1"/>
</dbReference>
<dbReference type="RefSeq" id="WP_146948809.1">
    <property type="nucleotide sequence ID" value="NZ_BJYV01000058.1"/>
</dbReference>
<dbReference type="GO" id="GO:0004803">
    <property type="term" value="F:transposase activity"/>
    <property type="evidence" value="ECO:0007669"/>
    <property type="project" value="InterPro"/>
</dbReference>
<accession>A0A512CJ14</accession>
<dbReference type="Pfam" id="PF02371">
    <property type="entry name" value="Transposase_20"/>
    <property type="match status" value="1"/>
</dbReference>
<organism evidence="4 5">
    <name type="scientific">Cyclobacterium qasimii</name>
    <dbReference type="NCBI Taxonomy" id="1350429"/>
    <lineage>
        <taxon>Bacteria</taxon>
        <taxon>Pseudomonadati</taxon>
        <taxon>Bacteroidota</taxon>
        <taxon>Cytophagia</taxon>
        <taxon>Cytophagales</taxon>
        <taxon>Cyclobacteriaceae</taxon>
        <taxon>Cyclobacterium</taxon>
    </lineage>
</organism>